<keyword evidence="1" id="KW-0812">Transmembrane</keyword>
<feature type="transmembrane region" description="Helical" evidence="1">
    <location>
        <begin position="21"/>
        <end position="45"/>
    </location>
</feature>
<evidence type="ECO:0000256" key="1">
    <source>
        <dbReference type="SAM" id="Phobius"/>
    </source>
</evidence>
<accession>M0M3Y3</accession>
<gene>
    <name evidence="2" type="ORF">C447_04827</name>
</gene>
<dbReference type="EMBL" id="AOMB01000013">
    <property type="protein sequence ID" value="EMA40118.1"/>
    <property type="molecule type" value="Genomic_DNA"/>
</dbReference>
<dbReference type="AlphaFoldDB" id="M0M3Y3"/>
<dbReference type="InterPro" id="IPR055977">
    <property type="entry name" value="DUF7555"/>
</dbReference>
<sequence>MAHPHRRPPVGSAAHRARQALDAATYATVVVVCVAATAAVVSLPLGGGLVGVKYALFFVGFFLFGVSTFQLRPRPPWKDDTGETVGTRDESRFQRLVQRVPPLGQYGLVPDDRLSPAAKLFLSSLLMLAVSFALETVFGVAV</sequence>
<reference evidence="2 3" key="1">
    <citation type="journal article" date="2014" name="PLoS Genet.">
        <title>Phylogenetically driven sequencing of extremely halophilic archaea reveals strategies for static and dynamic osmo-response.</title>
        <authorList>
            <person name="Becker E.A."/>
            <person name="Seitzer P.M."/>
            <person name="Tritt A."/>
            <person name="Larsen D."/>
            <person name="Krusor M."/>
            <person name="Yao A.I."/>
            <person name="Wu D."/>
            <person name="Madern D."/>
            <person name="Eisen J.A."/>
            <person name="Darling A.E."/>
            <person name="Facciotti M.T."/>
        </authorList>
    </citation>
    <scope>NUCLEOTIDE SEQUENCE [LARGE SCALE GENOMIC DNA]</scope>
    <source>
        <strain evidence="2 3">100A6</strain>
    </source>
</reference>
<dbReference type="OrthoDB" id="313482at2157"/>
<dbReference type="eggNOG" id="arCOG06421">
    <property type="taxonomic scope" value="Archaea"/>
</dbReference>
<dbReference type="PATRIC" id="fig|1132509.6.peg.1112"/>
<dbReference type="Pfam" id="PF24432">
    <property type="entry name" value="DUF7555"/>
    <property type="match status" value="1"/>
</dbReference>
<keyword evidence="3" id="KW-1185">Reference proteome</keyword>
<evidence type="ECO:0000313" key="2">
    <source>
        <dbReference type="EMBL" id="EMA40118.1"/>
    </source>
</evidence>
<protein>
    <submittedName>
        <fullName evidence="2">Uncharacterized protein</fullName>
    </submittedName>
</protein>
<comment type="caution">
    <text evidence="2">The sequence shown here is derived from an EMBL/GenBank/DDBJ whole genome shotgun (WGS) entry which is preliminary data.</text>
</comment>
<feature type="transmembrane region" description="Helical" evidence="1">
    <location>
        <begin position="51"/>
        <end position="69"/>
    </location>
</feature>
<dbReference type="Proteomes" id="UP000011566">
    <property type="component" value="Unassembled WGS sequence"/>
</dbReference>
<name>M0M3Y3_9EURY</name>
<feature type="transmembrane region" description="Helical" evidence="1">
    <location>
        <begin position="120"/>
        <end position="141"/>
    </location>
</feature>
<proteinExistence type="predicted"/>
<dbReference type="RefSeq" id="WP_007691452.1">
    <property type="nucleotide sequence ID" value="NZ_AJRK01000124.1"/>
</dbReference>
<keyword evidence="1" id="KW-1133">Transmembrane helix</keyword>
<evidence type="ECO:0000313" key="3">
    <source>
        <dbReference type="Proteomes" id="UP000011566"/>
    </source>
</evidence>
<keyword evidence="1" id="KW-0472">Membrane</keyword>
<organism evidence="2 3">
    <name type="scientific">Halococcus hamelinensis 100A6</name>
    <dbReference type="NCBI Taxonomy" id="1132509"/>
    <lineage>
        <taxon>Archaea</taxon>
        <taxon>Methanobacteriati</taxon>
        <taxon>Methanobacteriota</taxon>
        <taxon>Stenosarchaea group</taxon>
        <taxon>Halobacteria</taxon>
        <taxon>Halobacteriales</taxon>
        <taxon>Halococcaceae</taxon>
        <taxon>Halococcus</taxon>
    </lineage>
</organism>